<organism evidence="3 4">
    <name type="scientific">Amycolatopsis taiwanensis</name>
    <dbReference type="NCBI Taxonomy" id="342230"/>
    <lineage>
        <taxon>Bacteria</taxon>
        <taxon>Bacillati</taxon>
        <taxon>Actinomycetota</taxon>
        <taxon>Actinomycetes</taxon>
        <taxon>Pseudonocardiales</taxon>
        <taxon>Pseudonocardiaceae</taxon>
        <taxon>Amycolatopsis</taxon>
    </lineage>
</organism>
<feature type="transmembrane region" description="Helical" evidence="2">
    <location>
        <begin position="40"/>
        <end position="60"/>
    </location>
</feature>
<gene>
    <name evidence="3" type="ORF">Atai01_03560</name>
</gene>
<evidence type="ECO:0000256" key="1">
    <source>
        <dbReference type="SAM" id="MobiDB-lite"/>
    </source>
</evidence>
<sequence length="192" mass="20618">MTESDGSDGERRAKGLPKAPGLPEATATGVTPPMPVRVSFWLWVASAVVLVVCYVVPVVYRQQIIDQNIKATPQYSPEQVASGTTTFLVLLLVGAVSFAAMYVLFAYKARQGTRSARTVLTVFFAVALVFQYLFGLFQLVLALLAMLIALIALFLMYLPAVRPYFPKPDAATGGGRPGLGSGSFLPGGRKRS</sequence>
<keyword evidence="2" id="KW-1133">Transmembrane helix</keyword>
<protein>
    <submittedName>
        <fullName evidence="3">Uncharacterized protein</fullName>
    </submittedName>
</protein>
<proteinExistence type="predicted"/>
<evidence type="ECO:0000313" key="3">
    <source>
        <dbReference type="EMBL" id="GLY63737.1"/>
    </source>
</evidence>
<dbReference type="InterPro" id="IPR036927">
    <property type="entry name" value="Cyt_c_oxase-like_su1_sf"/>
</dbReference>
<reference evidence="3" key="1">
    <citation type="submission" date="2023-03" db="EMBL/GenBank/DDBJ databases">
        <title>Amycolatopsis taiwanensis NBRC 103393.</title>
        <authorList>
            <person name="Ichikawa N."/>
            <person name="Sato H."/>
            <person name="Tonouchi N."/>
        </authorList>
    </citation>
    <scope>NUCLEOTIDE SEQUENCE</scope>
    <source>
        <strain evidence="3">NBRC 103393</strain>
    </source>
</reference>
<evidence type="ECO:0000256" key="2">
    <source>
        <dbReference type="SAM" id="Phobius"/>
    </source>
</evidence>
<dbReference type="RefSeq" id="WP_027941133.1">
    <property type="nucleotide sequence ID" value="NZ_BSTI01000001.1"/>
</dbReference>
<keyword evidence="4" id="KW-1185">Reference proteome</keyword>
<feature type="transmembrane region" description="Helical" evidence="2">
    <location>
        <begin position="80"/>
        <end position="104"/>
    </location>
</feature>
<keyword evidence="2" id="KW-0472">Membrane</keyword>
<dbReference type="EMBL" id="BSTI01000001">
    <property type="protein sequence ID" value="GLY63737.1"/>
    <property type="molecule type" value="Genomic_DNA"/>
</dbReference>
<feature type="region of interest" description="Disordered" evidence="1">
    <location>
        <begin position="1"/>
        <end position="26"/>
    </location>
</feature>
<feature type="transmembrane region" description="Helical" evidence="2">
    <location>
        <begin position="116"/>
        <end position="134"/>
    </location>
</feature>
<keyword evidence="2" id="KW-0812">Transmembrane</keyword>
<dbReference type="Gene3D" id="1.20.210.10">
    <property type="entry name" value="Cytochrome c oxidase-like, subunit I domain"/>
    <property type="match status" value="1"/>
</dbReference>
<evidence type="ECO:0000313" key="4">
    <source>
        <dbReference type="Proteomes" id="UP001165136"/>
    </source>
</evidence>
<dbReference type="Proteomes" id="UP001165136">
    <property type="component" value="Unassembled WGS sequence"/>
</dbReference>
<dbReference type="AlphaFoldDB" id="A0A9W6QX98"/>
<comment type="caution">
    <text evidence="3">The sequence shown here is derived from an EMBL/GenBank/DDBJ whole genome shotgun (WGS) entry which is preliminary data.</text>
</comment>
<accession>A0A9W6QX98</accession>
<name>A0A9W6QX98_9PSEU</name>
<feature type="transmembrane region" description="Helical" evidence="2">
    <location>
        <begin position="140"/>
        <end position="158"/>
    </location>
</feature>